<keyword evidence="2 3" id="KW-0408">Iron</keyword>
<dbReference type="SUPFAM" id="SSF51197">
    <property type="entry name" value="Clavaminate synthase-like"/>
    <property type="match status" value="1"/>
</dbReference>
<sequence length="286" mass="31582">MKYSAPVIDMKESENLAEKIVKACEEWGCFKPVNHGVAIELMTQMKAVTLSLMDLPMEVKQKTPTLSQAKATPHQTSLALSSRILVCTTWAPPVPSTSFALRSTEVLSKYAFALYDLGHFVMEGLGMDGDLFEDWPCQLKINKYNYSPQSVGLTGAVLHTDPGFLTILQDDEMVNGLEAIHKITGDLVPLHPIAGSLVVNAGDTANAWSNGRFCNVKHRVQCYEPTVRTSIALFVLGPIDGKVEAPPQLMDSDHPRRYVPLDFEEYRKLRTSTKSPTGEALELFLA</sequence>
<keyword evidence="6" id="KW-1185">Reference proteome</keyword>
<dbReference type="InterPro" id="IPR026992">
    <property type="entry name" value="DIOX_N"/>
</dbReference>
<dbReference type="AlphaFoldDB" id="A0A8X8ZY07"/>
<protein>
    <recommendedName>
        <fullName evidence="4">Fe2OG dioxygenase domain-containing protein</fullName>
    </recommendedName>
</protein>
<dbReference type="Pfam" id="PF14226">
    <property type="entry name" value="DIOX_N"/>
    <property type="match status" value="1"/>
</dbReference>
<name>A0A8X8ZY07_SALSN</name>
<dbReference type="GO" id="GO:0046872">
    <property type="term" value="F:metal ion binding"/>
    <property type="evidence" value="ECO:0007669"/>
    <property type="project" value="UniProtKB-KW"/>
</dbReference>
<dbReference type="Proteomes" id="UP000298416">
    <property type="component" value="Unassembled WGS sequence"/>
</dbReference>
<dbReference type="EMBL" id="PNBA02000006">
    <property type="protein sequence ID" value="KAG6420746.1"/>
    <property type="molecule type" value="Genomic_DNA"/>
</dbReference>
<reference evidence="5" key="2">
    <citation type="submission" date="2020-08" db="EMBL/GenBank/DDBJ databases">
        <title>Plant Genome Project.</title>
        <authorList>
            <person name="Zhang R.-G."/>
        </authorList>
    </citation>
    <scope>NUCLEOTIDE SEQUENCE</scope>
    <source>
        <strain evidence="5">Huo1</strain>
        <tissue evidence="5">Leaf</tissue>
    </source>
</reference>
<dbReference type="InterPro" id="IPR050231">
    <property type="entry name" value="Iron_ascorbate_oxido_reductase"/>
</dbReference>
<comment type="similarity">
    <text evidence="3">Belongs to the iron/ascorbate-dependent oxidoreductase family.</text>
</comment>
<evidence type="ECO:0000313" key="5">
    <source>
        <dbReference type="EMBL" id="KAG6420746.1"/>
    </source>
</evidence>
<dbReference type="InterPro" id="IPR005123">
    <property type="entry name" value="Oxoglu/Fe-dep_dioxygenase_dom"/>
</dbReference>
<evidence type="ECO:0000313" key="6">
    <source>
        <dbReference type="Proteomes" id="UP000298416"/>
    </source>
</evidence>
<accession>A0A8X8ZY07</accession>
<dbReference type="InterPro" id="IPR027443">
    <property type="entry name" value="IPNS-like_sf"/>
</dbReference>
<dbReference type="GO" id="GO:0002238">
    <property type="term" value="P:response to molecule of fungal origin"/>
    <property type="evidence" value="ECO:0007669"/>
    <property type="project" value="UniProtKB-ARBA"/>
</dbReference>
<dbReference type="Gene3D" id="2.60.120.330">
    <property type="entry name" value="B-lactam Antibiotic, Isopenicillin N Synthase, Chain"/>
    <property type="match status" value="1"/>
</dbReference>
<evidence type="ECO:0000259" key="4">
    <source>
        <dbReference type="PROSITE" id="PS51471"/>
    </source>
</evidence>
<feature type="domain" description="Fe2OG dioxygenase" evidence="4">
    <location>
        <begin position="134"/>
        <end position="237"/>
    </location>
</feature>
<dbReference type="GO" id="GO:0016706">
    <property type="term" value="F:2-oxoglutarate-dependent dioxygenase activity"/>
    <property type="evidence" value="ECO:0007669"/>
    <property type="project" value="UniProtKB-ARBA"/>
</dbReference>
<comment type="caution">
    <text evidence="5">The sequence shown here is derived from an EMBL/GenBank/DDBJ whole genome shotgun (WGS) entry which is preliminary data.</text>
</comment>
<dbReference type="InterPro" id="IPR044861">
    <property type="entry name" value="IPNS-like_FE2OG_OXY"/>
</dbReference>
<keyword evidence="1 3" id="KW-0479">Metal-binding</keyword>
<reference evidence="5" key="1">
    <citation type="submission" date="2018-01" db="EMBL/GenBank/DDBJ databases">
        <authorList>
            <person name="Mao J.F."/>
        </authorList>
    </citation>
    <scope>NUCLEOTIDE SEQUENCE</scope>
    <source>
        <strain evidence="5">Huo1</strain>
        <tissue evidence="5">Leaf</tissue>
    </source>
</reference>
<organism evidence="5">
    <name type="scientific">Salvia splendens</name>
    <name type="common">Scarlet sage</name>
    <dbReference type="NCBI Taxonomy" id="180675"/>
    <lineage>
        <taxon>Eukaryota</taxon>
        <taxon>Viridiplantae</taxon>
        <taxon>Streptophyta</taxon>
        <taxon>Embryophyta</taxon>
        <taxon>Tracheophyta</taxon>
        <taxon>Spermatophyta</taxon>
        <taxon>Magnoliopsida</taxon>
        <taxon>eudicotyledons</taxon>
        <taxon>Gunneridae</taxon>
        <taxon>Pentapetalae</taxon>
        <taxon>asterids</taxon>
        <taxon>lamiids</taxon>
        <taxon>Lamiales</taxon>
        <taxon>Lamiaceae</taxon>
        <taxon>Nepetoideae</taxon>
        <taxon>Mentheae</taxon>
        <taxon>Salviinae</taxon>
        <taxon>Salvia</taxon>
        <taxon>Salvia subgen. Calosphace</taxon>
        <taxon>core Calosphace</taxon>
    </lineage>
</organism>
<evidence type="ECO:0000256" key="2">
    <source>
        <dbReference type="ARBA" id="ARBA00023004"/>
    </source>
</evidence>
<evidence type="ECO:0000256" key="1">
    <source>
        <dbReference type="ARBA" id="ARBA00022723"/>
    </source>
</evidence>
<evidence type="ECO:0000256" key="3">
    <source>
        <dbReference type="RuleBase" id="RU003682"/>
    </source>
</evidence>
<gene>
    <name evidence="5" type="ORF">SASPL_117284</name>
</gene>
<dbReference type="PROSITE" id="PS51471">
    <property type="entry name" value="FE2OG_OXY"/>
    <property type="match status" value="1"/>
</dbReference>
<dbReference type="Pfam" id="PF03171">
    <property type="entry name" value="2OG-FeII_Oxy"/>
    <property type="match status" value="1"/>
</dbReference>
<proteinExistence type="inferred from homology"/>
<dbReference type="PANTHER" id="PTHR47990">
    <property type="entry name" value="2-OXOGLUTARATE (2OG) AND FE(II)-DEPENDENT OXYGENASE SUPERFAMILY PROTEIN-RELATED"/>
    <property type="match status" value="1"/>
</dbReference>
<keyword evidence="3" id="KW-0560">Oxidoreductase</keyword>
<dbReference type="GO" id="GO:0009805">
    <property type="term" value="P:coumarin biosynthetic process"/>
    <property type="evidence" value="ECO:0007669"/>
    <property type="project" value="UniProtKB-ARBA"/>
</dbReference>